<keyword evidence="2" id="KW-0808">Transferase</keyword>
<feature type="domain" description="Ubiquitin-like" evidence="9">
    <location>
        <begin position="1310"/>
        <end position="1398"/>
    </location>
</feature>
<dbReference type="InterPro" id="IPR050660">
    <property type="entry name" value="NEK_Ser/Thr_kinase"/>
</dbReference>
<dbReference type="PANTHER" id="PTHR43671:SF13">
    <property type="entry name" value="SERINE_THREONINE-PROTEIN KINASE NEK2"/>
    <property type="match status" value="1"/>
</dbReference>
<keyword evidence="4 10" id="KW-0418">Kinase</keyword>
<evidence type="ECO:0000259" key="8">
    <source>
        <dbReference type="PROSITE" id="PS50011"/>
    </source>
</evidence>
<evidence type="ECO:0000256" key="7">
    <source>
        <dbReference type="SAM" id="MobiDB-lite"/>
    </source>
</evidence>
<accession>A0ABQ9Y7X4</accession>
<dbReference type="Gene3D" id="1.10.510.10">
    <property type="entry name" value="Transferase(Phosphotransferase) domain 1"/>
    <property type="match status" value="1"/>
</dbReference>
<evidence type="ECO:0000256" key="3">
    <source>
        <dbReference type="ARBA" id="ARBA00022741"/>
    </source>
</evidence>
<evidence type="ECO:0000313" key="11">
    <source>
        <dbReference type="Proteomes" id="UP001281761"/>
    </source>
</evidence>
<dbReference type="EC" id="2.7.11.1" evidence="1"/>
<keyword evidence="5" id="KW-0067">ATP-binding</keyword>
<organism evidence="10 11">
    <name type="scientific">Blattamonas nauphoetae</name>
    <dbReference type="NCBI Taxonomy" id="2049346"/>
    <lineage>
        <taxon>Eukaryota</taxon>
        <taxon>Metamonada</taxon>
        <taxon>Preaxostyla</taxon>
        <taxon>Oxymonadida</taxon>
        <taxon>Blattamonas</taxon>
    </lineage>
</organism>
<dbReference type="Gene3D" id="3.10.20.90">
    <property type="entry name" value="Phosphatidylinositol 3-kinase Catalytic Subunit, Chain A, domain 1"/>
    <property type="match status" value="1"/>
</dbReference>
<feature type="region of interest" description="Disordered" evidence="7">
    <location>
        <begin position="807"/>
        <end position="902"/>
    </location>
</feature>
<feature type="domain" description="Protein kinase" evidence="8">
    <location>
        <begin position="13"/>
        <end position="275"/>
    </location>
</feature>
<dbReference type="InterPro" id="IPR000719">
    <property type="entry name" value="Prot_kinase_dom"/>
</dbReference>
<dbReference type="Pfam" id="PF00069">
    <property type="entry name" value="Pkinase"/>
    <property type="match status" value="1"/>
</dbReference>
<dbReference type="GO" id="GO:0004674">
    <property type="term" value="F:protein serine/threonine kinase activity"/>
    <property type="evidence" value="ECO:0007669"/>
    <property type="project" value="UniProtKB-KW"/>
</dbReference>
<feature type="compositionally biased region" description="Basic and acidic residues" evidence="7">
    <location>
        <begin position="833"/>
        <end position="861"/>
    </location>
</feature>
<evidence type="ECO:0000256" key="6">
    <source>
        <dbReference type="SAM" id="Coils"/>
    </source>
</evidence>
<dbReference type="SUPFAM" id="SSF56112">
    <property type="entry name" value="Protein kinase-like (PK-like)"/>
    <property type="match status" value="1"/>
</dbReference>
<feature type="compositionally biased region" description="Acidic residues" evidence="7">
    <location>
        <begin position="885"/>
        <end position="894"/>
    </location>
</feature>
<evidence type="ECO:0000313" key="10">
    <source>
        <dbReference type="EMBL" id="KAK2959779.1"/>
    </source>
</evidence>
<evidence type="ECO:0000256" key="4">
    <source>
        <dbReference type="ARBA" id="ARBA00022777"/>
    </source>
</evidence>
<dbReference type="InterPro" id="IPR000626">
    <property type="entry name" value="Ubiquitin-like_dom"/>
</dbReference>
<name>A0ABQ9Y7X4_9EUKA</name>
<reference evidence="10 11" key="1">
    <citation type="journal article" date="2022" name="bioRxiv">
        <title>Genomics of Preaxostyla Flagellates Illuminates Evolutionary Transitions and the Path Towards Mitochondrial Loss.</title>
        <authorList>
            <person name="Novak L.V.F."/>
            <person name="Treitli S.C."/>
            <person name="Pyrih J."/>
            <person name="Halakuc P."/>
            <person name="Pipaliya S.V."/>
            <person name="Vacek V."/>
            <person name="Brzon O."/>
            <person name="Soukal P."/>
            <person name="Eme L."/>
            <person name="Dacks J.B."/>
            <person name="Karnkowska A."/>
            <person name="Elias M."/>
            <person name="Hampl V."/>
        </authorList>
    </citation>
    <scope>NUCLEOTIDE SEQUENCE [LARGE SCALE GENOMIC DNA]</scope>
    <source>
        <strain evidence="10">NAU3</strain>
        <tissue evidence="10">Gut</tissue>
    </source>
</reference>
<evidence type="ECO:0000256" key="1">
    <source>
        <dbReference type="ARBA" id="ARBA00012513"/>
    </source>
</evidence>
<evidence type="ECO:0000259" key="9">
    <source>
        <dbReference type="PROSITE" id="PS50053"/>
    </source>
</evidence>
<evidence type="ECO:0000256" key="5">
    <source>
        <dbReference type="ARBA" id="ARBA00022840"/>
    </source>
</evidence>
<dbReference type="Proteomes" id="UP001281761">
    <property type="component" value="Unassembled WGS sequence"/>
</dbReference>
<feature type="coiled-coil region" evidence="6">
    <location>
        <begin position="309"/>
        <end position="362"/>
    </location>
</feature>
<feature type="compositionally biased region" description="Acidic residues" evidence="7">
    <location>
        <begin position="862"/>
        <end position="877"/>
    </location>
</feature>
<keyword evidence="10" id="KW-0723">Serine/threonine-protein kinase</keyword>
<feature type="compositionally biased region" description="Acidic residues" evidence="7">
    <location>
        <begin position="814"/>
        <end position="823"/>
    </location>
</feature>
<keyword evidence="6" id="KW-0175">Coiled coil</keyword>
<dbReference type="PANTHER" id="PTHR43671">
    <property type="entry name" value="SERINE/THREONINE-PROTEIN KINASE NEK"/>
    <property type="match status" value="1"/>
</dbReference>
<gene>
    <name evidence="10" type="ORF">BLNAU_5268</name>
</gene>
<dbReference type="InterPro" id="IPR011009">
    <property type="entry name" value="Kinase-like_dom_sf"/>
</dbReference>
<keyword evidence="3" id="KW-0547">Nucleotide-binding</keyword>
<dbReference type="EMBL" id="JARBJD010000027">
    <property type="protein sequence ID" value="KAK2959779.1"/>
    <property type="molecule type" value="Genomic_DNA"/>
</dbReference>
<proteinExistence type="predicted"/>
<dbReference type="SUPFAM" id="SSF54236">
    <property type="entry name" value="Ubiquitin-like"/>
    <property type="match status" value="1"/>
</dbReference>
<dbReference type="PROSITE" id="PS50011">
    <property type="entry name" value="PROTEIN_KINASE_DOM"/>
    <property type="match status" value="1"/>
</dbReference>
<protein>
    <recommendedName>
        <fullName evidence="1">non-specific serine/threonine protein kinase</fullName>
        <ecNumber evidence="1">2.7.11.1</ecNumber>
    </recommendedName>
</protein>
<evidence type="ECO:0000256" key="2">
    <source>
        <dbReference type="ARBA" id="ARBA00022679"/>
    </source>
</evidence>
<dbReference type="PROSITE" id="PS50053">
    <property type="entry name" value="UBIQUITIN_2"/>
    <property type="match status" value="1"/>
</dbReference>
<dbReference type="SMART" id="SM00220">
    <property type="entry name" value="S_TKc"/>
    <property type="match status" value="1"/>
</dbReference>
<sequence>MSSKLDYLTPPGYSKPKKINEGAFGQVLKVVHERSGVEYAVKVLPVLKEGYKERVSREVEMLTRFAHPRIVRLHESIDMGGHHAIVMELGTRSLKDLINEYKARNELIPLPLTVMILSDICEGLLWMHTHSSGSTAHGDLKPENVLLRENNRAFLCDLGGSAPLSQQLAQTIAEMGTFEYNSPERAMDSKGTATPASDVWSLGVLAYRMVTGKLLFEGLTLPQLCHSLDHFSESDIPTTIPASVREVLLKMLEPNVALRATTTALFEGGLLERMLGPETALSKMKDIQLATRANEIKQLSSDAKVKEKTMKLEIEKEKLLDETKELERQLRLLQMSLQRTRNRNLELEKEDELEQHQHLIATHTSPIQLDPEDNILSNKHEWPALQFHKDTDGKDDQTSNFVISGNTITKTCDDKRQRFNTILFEEPISDGVVSVAITVLAVPKTNDSAEGLMFGLVDALSREIGFNDQLGDRLPSSLGFAPRKGRLHLCLPSTEQREKKLPYSARMGEGDRVVLEVDMDARPRTAVFIINGTVPLTFVSGLPPSIRFGLSMENDGVSVRFDGITRLKQATPLRRLNEIKWNPEDLRDSEDMYMNGMRSNVLTVQTQMPSHIFSDPIHSRVEENRITSIGLTTKEKDGRIKPTWSSFFLSDPISEGIVAVSFTCLSVMYSMFSKFFFSLIDGTTPIPETGQTLGDVENSIALSSTGIIRFLTPEGPKTITSSAKHQEVEPVVVEINMDSNPRTAQFFVGGKSANAVVVDLPESVRVGFSPNESGLIVRFDRITHLNRGSPFTDQMKVFEWPTAGPLEASKWGEYSDEKDEDNDLPSTDNPDEAIDKAADDGEDGKDTNEAVEHNSERMEKDKDEEESGGDSEDDTDEEKSHSESDSDGEDEGAEIENKKKQLPTMKLPELLFTNKTHFAIRNNVLTRTEKGTDKSGETKPSSVLLSEPITKGIVSVTFVVLTLAESSDEKGFVYFGLLDSSRAVPRLGRTLGENVKHSVGLSATKEQLNVFTLSSLTEDFSQHILTNHDRIVMEVNMDSSPRTVQFFVNGKAGKCYVSGIPESVRIGFSADAKGTSLEIACIIHSTQPTPITDKMKEIKWTDTKQSLNERHENRFRPIRREADGSMPALLSRNPEHFKIEGNVITRTTLGYDGLTSPFSTVMLDGVVGKAIKSVTVTILALPQSDDSCGVVMIGCIDGKAHIPKSPKGLGIGKDHSFALCSSDGMIHRSSWYSSSRTCHSPLQVGDQVVMKVNTKPEPDLTRFSVNGKTGNNHVSDFSKAQMIGFSLAGAGTSIRIDALTGLGNTSQTFIDITDNTTTNETFKLTLLCALTGIQYTINVHSQNTILQVKEGFVRLVGGSIEDISLMFEAEDLNNSTTLSEIDFRGDHTIIAFINESDDEITVTRNHEDQ</sequence>
<comment type="caution">
    <text evidence="10">The sequence shown here is derived from an EMBL/GenBank/DDBJ whole genome shotgun (WGS) entry which is preliminary data.</text>
</comment>
<dbReference type="CDD" id="cd14014">
    <property type="entry name" value="STKc_PknB_like"/>
    <property type="match status" value="1"/>
</dbReference>
<dbReference type="InterPro" id="IPR029071">
    <property type="entry name" value="Ubiquitin-like_domsf"/>
</dbReference>
<keyword evidence="11" id="KW-1185">Reference proteome</keyword>